<protein>
    <submittedName>
        <fullName evidence="1">Uncharacterized protein</fullName>
    </submittedName>
</protein>
<evidence type="ECO:0000313" key="1">
    <source>
        <dbReference type="EMBL" id="OMP14191.1"/>
    </source>
</evidence>
<organism evidence="1 2">
    <name type="scientific">Corchorus olitorius</name>
    <dbReference type="NCBI Taxonomy" id="93759"/>
    <lineage>
        <taxon>Eukaryota</taxon>
        <taxon>Viridiplantae</taxon>
        <taxon>Streptophyta</taxon>
        <taxon>Embryophyta</taxon>
        <taxon>Tracheophyta</taxon>
        <taxon>Spermatophyta</taxon>
        <taxon>Magnoliopsida</taxon>
        <taxon>eudicotyledons</taxon>
        <taxon>Gunneridae</taxon>
        <taxon>Pentapetalae</taxon>
        <taxon>rosids</taxon>
        <taxon>malvids</taxon>
        <taxon>Malvales</taxon>
        <taxon>Malvaceae</taxon>
        <taxon>Grewioideae</taxon>
        <taxon>Apeibeae</taxon>
        <taxon>Corchorus</taxon>
    </lineage>
</organism>
<sequence length="33" mass="4016">MIFVSEREEKSRCVCEVQESIREIVQRKGFQRD</sequence>
<evidence type="ECO:0000313" key="2">
    <source>
        <dbReference type="Proteomes" id="UP000187203"/>
    </source>
</evidence>
<gene>
    <name evidence="1" type="ORF">COLO4_00199</name>
</gene>
<dbReference type="Proteomes" id="UP000187203">
    <property type="component" value="Unassembled WGS sequence"/>
</dbReference>
<proteinExistence type="predicted"/>
<dbReference type="EMBL" id="AWUE01001372">
    <property type="protein sequence ID" value="OMP14191.1"/>
    <property type="molecule type" value="Genomic_DNA"/>
</dbReference>
<comment type="caution">
    <text evidence="1">The sequence shown here is derived from an EMBL/GenBank/DDBJ whole genome shotgun (WGS) entry which is preliminary data.</text>
</comment>
<accession>A0A1R3L4C7</accession>
<name>A0A1R3L4C7_9ROSI</name>
<reference evidence="2" key="1">
    <citation type="submission" date="2013-09" db="EMBL/GenBank/DDBJ databases">
        <title>Corchorus olitorius genome sequencing.</title>
        <authorList>
            <person name="Alam M."/>
            <person name="Haque M.S."/>
            <person name="Islam M.S."/>
            <person name="Emdad E.M."/>
            <person name="Islam M.M."/>
            <person name="Ahmed B."/>
            <person name="Halim A."/>
            <person name="Hossen Q.M.M."/>
            <person name="Hossain M.Z."/>
            <person name="Ahmed R."/>
            <person name="Khan M.M."/>
            <person name="Islam R."/>
            <person name="Rashid M.M."/>
            <person name="Khan S.A."/>
            <person name="Rahman M.S."/>
            <person name="Alam M."/>
            <person name="Yahiya A.S."/>
            <person name="Khan M.S."/>
            <person name="Azam M.S."/>
            <person name="Haque T."/>
            <person name="Lashkar M.Z.H."/>
            <person name="Akhand A.I."/>
            <person name="Morshed G."/>
            <person name="Roy S."/>
            <person name="Uddin K.S."/>
            <person name="Rabeya T."/>
            <person name="Hossain A.S."/>
            <person name="Chowdhury A."/>
            <person name="Snigdha A.R."/>
            <person name="Mortoza M.S."/>
            <person name="Matin S.A."/>
            <person name="Hoque S.M.E."/>
            <person name="Islam M.K."/>
            <person name="Roy D.K."/>
            <person name="Haider R."/>
            <person name="Moosa M.M."/>
            <person name="Elias S.M."/>
            <person name="Hasan A.M."/>
            <person name="Jahan S."/>
            <person name="Shafiuddin M."/>
            <person name="Mahmood N."/>
            <person name="Shommy N.S."/>
        </authorList>
    </citation>
    <scope>NUCLEOTIDE SEQUENCE [LARGE SCALE GENOMIC DNA]</scope>
    <source>
        <strain evidence="2">cv. O-4</strain>
    </source>
</reference>
<dbReference type="AlphaFoldDB" id="A0A1R3L4C7"/>
<keyword evidence="2" id="KW-1185">Reference proteome</keyword>